<evidence type="ECO:0000256" key="5">
    <source>
        <dbReference type="ARBA" id="ARBA00022989"/>
    </source>
</evidence>
<evidence type="ECO:0000256" key="2">
    <source>
        <dbReference type="ARBA" id="ARBA00006228"/>
    </source>
</evidence>
<dbReference type="GO" id="GO:0008324">
    <property type="term" value="F:monoatomic cation transmembrane transporter activity"/>
    <property type="evidence" value="ECO:0007669"/>
    <property type="project" value="InterPro"/>
</dbReference>
<evidence type="ECO:0000256" key="6">
    <source>
        <dbReference type="ARBA" id="ARBA00023136"/>
    </source>
</evidence>
<keyword evidence="4 7" id="KW-0812">Transmembrane</keyword>
<dbReference type="PIRSF" id="PIRSF019239">
    <property type="entry name" value="MrpE"/>
    <property type="match status" value="1"/>
</dbReference>
<dbReference type="OrthoDB" id="9807187at2"/>
<proteinExistence type="inferred from homology"/>
<organism evidence="8 9">
    <name type="scientific">Pseudomonas putida</name>
    <name type="common">Arthrobacter siderocapsulatus</name>
    <dbReference type="NCBI Taxonomy" id="303"/>
    <lineage>
        <taxon>Bacteria</taxon>
        <taxon>Pseudomonadati</taxon>
        <taxon>Pseudomonadota</taxon>
        <taxon>Gammaproteobacteria</taxon>
        <taxon>Pseudomonadales</taxon>
        <taxon>Pseudomonadaceae</taxon>
        <taxon>Pseudomonas</taxon>
    </lineage>
</organism>
<evidence type="ECO:0000256" key="7">
    <source>
        <dbReference type="SAM" id="Phobius"/>
    </source>
</evidence>
<dbReference type="InterPro" id="IPR002758">
    <property type="entry name" value="Cation_antiport_E"/>
</dbReference>
<dbReference type="Pfam" id="PF01899">
    <property type="entry name" value="MNHE"/>
    <property type="match status" value="1"/>
</dbReference>
<evidence type="ECO:0000256" key="4">
    <source>
        <dbReference type="ARBA" id="ARBA00022692"/>
    </source>
</evidence>
<keyword evidence="5 7" id="KW-1133">Transmembrane helix</keyword>
<dbReference type="PANTHER" id="PTHR34584">
    <property type="entry name" value="NA(+)/H(+) ANTIPORTER SUBUNIT E1"/>
    <property type="match status" value="1"/>
</dbReference>
<comment type="subcellular location">
    <subcellularLocation>
        <location evidence="1">Cell membrane</location>
        <topology evidence="1">Multi-pass membrane protein</topology>
    </subcellularLocation>
</comment>
<dbReference type="PANTHER" id="PTHR34584:SF1">
    <property type="entry name" value="NA(+)_H(+) ANTIPORTER SUBUNIT E1"/>
    <property type="match status" value="1"/>
</dbReference>
<evidence type="ECO:0000313" key="8">
    <source>
        <dbReference type="EMBL" id="AWY39785.1"/>
    </source>
</evidence>
<evidence type="ECO:0000256" key="1">
    <source>
        <dbReference type="ARBA" id="ARBA00004651"/>
    </source>
</evidence>
<reference evidence="8 9" key="1">
    <citation type="submission" date="2018-05" db="EMBL/GenBank/DDBJ databases">
        <title>Whole genome sequence of Pseudomonas putida JBC17.</title>
        <authorList>
            <person name="Lee Y.H."/>
            <person name="David K."/>
        </authorList>
    </citation>
    <scope>NUCLEOTIDE SEQUENCE [LARGE SCALE GENOMIC DNA]</scope>
    <source>
        <strain evidence="8 9">JBC17</strain>
    </source>
</reference>
<dbReference type="Proteomes" id="UP000250299">
    <property type="component" value="Chromosome"/>
</dbReference>
<protein>
    <submittedName>
        <fullName evidence="8">Na+/H+ antiporter subunit E</fullName>
    </submittedName>
</protein>
<dbReference type="GO" id="GO:0005886">
    <property type="term" value="C:plasma membrane"/>
    <property type="evidence" value="ECO:0007669"/>
    <property type="project" value="UniProtKB-SubCell"/>
</dbReference>
<dbReference type="RefSeq" id="WP_110963556.1">
    <property type="nucleotide sequence ID" value="NZ_CP029693.1"/>
</dbReference>
<dbReference type="AlphaFoldDB" id="A0A2Z4RGB0"/>
<name>A0A2Z4RGB0_PSEPU</name>
<keyword evidence="3" id="KW-1003">Cell membrane</keyword>
<dbReference type="NCBIfam" id="NF006520">
    <property type="entry name" value="PRK08965.1-4"/>
    <property type="match status" value="1"/>
</dbReference>
<evidence type="ECO:0000256" key="3">
    <source>
        <dbReference type="ARBA" id="ARBA00022475"/>
    </source>
</evidence>
<evidence type="ECO:0000313" key="9">
    <source>
        <dbReference type="Proteomes" id="UP000250299"/>
    </source>
</evidence>
<comment type="similarity">
    <text evidence="2">Belongs to the CPA3 antiporters (TC 2.A.63) subunit E family.</text>
</comment>
<gene>
    <name evidence="8" type="ORF">DKY63_07670</name>
</gene>
<accession>A0A2Z4RGB0</accession>
<dbReference type="EMBL" id="CP029693">
    <property type="protein sequence ID" value="AWY39785.1"/>
    <property type="molecule type" value="Genomic_DNA"/>
</dbReference>
<keyword evidence="6 7" id="KW-0472">Membrane</keyword>
<sequence length="163" mass="18459">MKRLFPAPWLSLALWVLWLVLNLSISPGNLLLGAILGFCAPLMMRKLRPLPIRIRRPWVILRLFLVVGRDVLASNLAVAWGVLNAGRRPPRSRFIKVPLDLRDANGLATLAMICTVVPGTVWSELALDRSILLLHVFDLADDEAPFIEHFKATYERPLMEIFE</sequence>
<feature type="transmembrane region" description="Helical" evidence="7">
    <location>
        <begin position="63"/>
        <end position="83"/>
    </location>
</feature>